<gene>
    <name evidence="2" type="ORF">FHS37_007804</name>
</gene>
<name>A0A7W7PYL1_9ACTN</name>
<sequence>MARRRAQTVLLSSQGMRVAKIVEVSFTGADRVREVIHDFDTDGFDSLDPKCKGGRPKASTLSERRGINWHTSRDPDYAAEKARVKHLYAIADGEVIPEDGEPELVFCTGELGPLNLMPHPGRQRAEHGGRHKEPDRGPRHRRRTGAPPRYRTRADHAPAHAVLRHGRPQTHVLLPLFREAAP</sequence>
<dbReference type="AlphaFoldDB" id="A0A7W7PYL1"/>
<evidence type="ECO:0000256" key="1">
    <source>
        <dbReference type="SAM" id="MobiDB-lite"/>
    </source>
</evidence>
<feature type="compositionally biased region" description="Basic and acidic residues" evidence="1">
    <location>
        <begin position="123"/>
        <end position="137"/>
    </location>
</feature>
<accession>A0A7W7PYL1</accession>
<evidence type="ECO:0000313" key="3">
    <source>
        <dbReference type="Proteomes" id="UP000579523"/>
    </source>
</evidence>
<reference evidence="2 3" key="1">
    <citation type="submission" date="2020-08" db="EMBL/GenBank/DDBJ databases">
        <title>Genomic Encyclopedia of Type Strains, Phase III (KMG-III): the genomes of soil and plant-associated and newly described type strains.</title>
        <authorList>
            <person name="Whitman W."/>
        </authorList>
    </citation>
    <scope>NUCLEOTIDE SEQUENCE [LARGE SCALE GENOMIC DNA]</scope>
    <source>
        <strain evidence="2 3">CECT 3273</strain>
    </source>
</reference>
<feature type="region of interest" description="Disordered" evidence="1">
    <location>
        <begin position="117"/>
        <end position="158"/>
    </location>
</feature>
<keyword evidence="3" id="KW-1185">Reference proteome</keyword>
<dbReference type="EMBL" id="JACHJI010000041">
    <property type="protein sequence ID" value="MBB4903707.1"/>
    <property type="molecule type" value="Genomic_DNA"/>
</dbReference>
<dbReference type="Proteomes" id="UP000579523">
    <property type="component" value="Unassembled WGS sequence"/>
</dbReference>
<evidence type="ECO:0000313" key="2">
    <source>
        <dbReference type="EMBL" id="MBB4903707.1"/>
    </source>
</evidence>
<protein>
    <recommendedName>
        <fullName evidence="4">Transposase</fullName>
    </recommendedName>
</protein>
<organism evidence="2 3">
    <name type="scientific">Streptomyces griseomycini</name>
    <dbReference type="NCBI Taxonomy" id="66895"/>
    <lineage>
        <taxon>Bacteria</taxon>
        <taxon>Bacillati</taxon>
        <taxon>Actinomycetota</taxon>
        <taxon>Actinomycetes</taxon>
        <taxon>Kitasatosporales</taxon>
        <taxon>Streptomycetaceae</taxon>
        <taxon>Streptomyces</taxon>
    </lineage>
</organism>
<proteinExistence type="predicted"/>
<evidence type="ECO:0008006" key="4">
    <source>
        <dbReference type="Google" id="ProtNLM"/>
    </source>
</evidence>
<comment type="caution">
    <text evidence="2">The sequence shown here is derived from an EMBL/GenBank/DDBJ whole genome shotgun (WGS) entry which is preliminary data.</text>
</comment>